<proteinExistence type="predicted"/>
<accession>D0P3Y9</accession>
<dbReference type="KEGG" id="pif:PITG_21260"/>
<dbReference type="OrthoDB" id="126226at2759"/>
<dbReference type="EMBL" id="DS028443">
    <property type="protein sequence ID" value="EEY62125.1"/>
    <property type="molecule type" value="Genomic_DNA"/>
</dbReference>
<dbReference type="InParanoid" id="D0P3Y9"/>
<protein>
    <submittedName>
        <fullName evidence="1">Uncharacterized protein</fullName>
    </submittedName>
</protein>
<dbReference type="GeneID" id="9463291"/>
<dbReference type="eggNOG" id="ENOG502R7SA">
    <property type="taxonomic scope" value="Eukaryota"/>
</dbReference>
<evidence type="ECO:0000313" key="2">
    <source>
        <dbReference type="Proteomes" id="UP000006643"/>
    </source>
</evidence>
<sequence>MDLQLIGNSYGAAEYAGAYVSKAEPDTLRFRRVIAKAIQRSDSNLPYHSILKRVANATLAVREVGAPEAIYILLRNLSMHSKSRSITKVKAMPYRESVHESPGQ</sequence>
<dbReference type="OMA" id="YRESVHE"/>
<evidence type="ECO:0000313" key="1">
    <source>
        <dbReference type="EMBL" id="EEY62125.1"/>
    </source>
</evidence>
<organism evidence="1 2">
    <name type="scientific">Phytophthora infestans (strain T30-4)</name>
    <name type="common">Potato late blight agent</name>
    <dbReference type="NCBI Taxonomy" id="403677"/>
    <lineage>
        <taxon>Eukaryota</taxon>
        <taxon>Sar</taxon>
        <taxon>Stramenopiles</taxon>
        <taxon>Oomycota</taxon>
        <taxon>Peronosporomycetes</taxon>
        <taxon>Peronosporales</taxon>
        <taxon>Peronosporaceae</taxon>
        <taxon>Phytophthora</taxon>
    </lineage>
</organism>
<reference evidence="2" key="1">
    <citation type="journal article" date="2009" name="Nature">
        <title>Genome sequence and analysis of the Irish potato famine pathogen Phytophthora infestans.</title>
        <authorList>
            <consortium name="The Broad Institute Genome Sequencing Platform"/>
            <person name="Haas B.J."/>
            <person name="Kamoun S."/>
            <person name="Zody M.C."/>
            <person name="Jiang R.H."/>
            <person name="Handsaker R.E."/>
            <person name="Cano L.M."/>
            <person name="Grabherr M."/>
            <person name="Kodira C.D."/>
            <person name="Raffaele S."/>
            <person name="Torto-Alalibo T."/>
            <person name="Bozkurt T.O."/>
            <person name="Ah-Fong A.M."/>
            <person name="Alvarado L."/>
            <person name="Anderson V.L."/>
            <person name="Armstrong M.R."/>
            <person name="Avrova A."/>
            <person name="Baxter L."/>
            <person name="Beynon J."/>
            <person name="Boevink P.C."/>
            <person name="Bollmann S.R."/>
            <person name="Bos J.I."/>
            <person name="Bulone V."/>
            <person name="Cai G."/>
            <person name="Cakir C."/>
            <person name="Carrington J.C."/>
            <person name="Chawner M."/>
            <person name="Conti L."/>
            <person name="Costanzo S."/>
            <person name="Ewan R."/>
            <person name="Fahlgren N."/>
            <person name="Fischbach M.A."/>
            <person name="Fugelstad J."/>
            <person name="Gilroy E.M."/>
            <person name="Gnerre S."/>
            <person name="Green P.J."/>
            <person name="Grenville-Briggs L.J."/>
            <person name="Griffith J."/>
            <person name="Grunwald N.J."/>
            <person name="Horn K."/>
            <person name="Horner N.R."/>
            <person name="Hu C.H."/>
            <person name="Huitema E."/>
            <person name="Jeong D.H."/>
            <person name="Jones A.M."/>
            <person name="Jones J.D."/>
            <person name="Jones R.W."/>
            <person name="Karlsson E.K."/>
            <person name="Kunjeti S.G."/>
            <person name="Lamour K."/>
            <person name="Liu Z."/>
            <person name="Ma L."/>
            <person name="Maclean D."/>
            <person name="Chibucos M.C."/>
            <person name="McDonald H."/>
            <person name="McWalters J."/>
            <person name="Meijer H.J."/>
            <person name="Morgan W."/>
            <person name="Morris P.F."/>
            <person name="Munro C.A."/>
            <person name="O'Neill K."/>
            <person name="Ospina-Giraldo M."/>
            <person name="Pinzon A."/>
            <person name="Pritchard L."/>
            <person name="Ramsahoye B."/>
            <person name="Ren Q."/>
            <person name="Restrepo S."/>
            <person name="Roy S."/>
            <person name="Sadanandom A."/>
            <person name="Savidor A."/>
            <person name="Schornack S."/>
            <person name="Schwartz D.C."/>
            <person name="Schumann U.D."/>
            <person name="Schwessinger B."/>
            <person name="Seyer L."/>
            <person name="Sharpe T."/>
            <person name="Silvar C."/>
            <person name="Song J."/>
            <person name="Studholme D.J."/>
            <person name="Sykes S."/>
            <person name="Thines M."/>
            <person name="van de Vondervoort P.J."/>
            <person name="Phuntumart V."/>
            <person name="Wawra S."/>
            <person name="Weide R."/>
            <person name="Win J."/>
            <person name="Young C."/>
            <person name="Zhou S."/>
            <person name="Fry W."/>
            <person name="Meyers B.C."/>
            <person name="van West P."/>
            <person name="Ristaino J."/>
            <person name="Govers F."/>
            <person name="Birch P.R."/>
            <person name="Whisson S.C."/>
            <person name="Judelson H.S."/>
            <person name="Nusbaum C."/>
        </authorList>
    </citation>
    <scope>NUCLEOTIDE SEQUENCE [LARGE SCALE GENOMIC DNA]</scope>
    <source>
        <strain evidence="2">T30-4</strain>
    </source>
</reference>
<dbReference type="Proteomes" id="UP000006643">
    <property type="component" value="Unassembled WGS sequence"/>
</dbReference>
<dbReference type="AlphaFoldDB" id="D0P3Y9"/>
<keyword evidence="2" id="KW-1185">Reference proteome</keyword>
<name>D0P3Y9_PHYIT</name>
<dbReference type="HOGENOM" id="CLU_163096_0_0_1"/>
<dbReference type="RefSeq" id="XP_002894990.1">
    <property type="nucleotide sequence ID" value="XM_002894944.1"/>
</dbReference>
<dbReference type="VEuPathDB" id="FungiDB:PITG_21260"/>
<gene>
    <name evidence="1" type="ORF">PITG_21260</name>
</gene>